<comment type="caution">
    <text evidence="1">The sequence shown here is derived from an EMBL/GenBank/DDBJ whole genome shotgun (WGS) entry which is preliminary data.</text>
</comment>
<protein>
    <submittedName>
        <fullName evidence="1">Uncharacterized protein</fullName>
    </submittedName>
</protein>
<proteinExistence type="predicted"/>
<dbReference type="AlphaFoldDB" id="A0AAW4UWH4"/>
<accession>A0AAW4UWH4</accession>
<dbReference type="EMBL" id="JAJCQG010000048">
    <property type="protein sequence ID" value="MCB7282240.1"/>
    <property type="molecule type" value="Genomic_DNA"/>
</dbReference>
<reference evidence="1" key="1">
    <citation type="submission" date="2021-10" db="EMBL/GenBank/DDBJ databases">
        <title>Collection of gut derived symbiotic bacterial strains cultured from healthy donors.</title>
        <authorList>
            <person name="Lin H."/>
            <person name="Littmann E."/>
            <person name="Kohout C."/>
            <person name="Pamer E.G."/>
        </authorList>
    </citation>
    <scope>NUCLEOTIDE SEQUENCE</scope>
    <source>
        <strain evidence="1">DFI.1.167</strain>
    </source>
</reference>
<organism evidence="1 2">
    <name type="scientific">Phocaeicola vulgatus</name>
    <name type="common">Bacteroides vulgatus</name>
    <dbReference type="NCBI Taxonomy" id="821"/>
    <lineage>
        <taxon>Bacteria</taxon>
        <taxon>Pseudomonadati</taxon>
        <taxon>Bacteroidota</taxon>
        <taxon>Bacteroidia</taxon>
        <taxon>Bacteroidales</taxon>
        <taxon>Bacteroidaceae</taxon>
        <taxon>Phocaeicola</taxon>
    </lineage>
</organism>
<evidence type="ECO:0000313" key="1">
    <source>
        <dbReference type="EMBL" id="MCB7282240.1"/>
    </source>
</evidence>
<feature type="non-terminal residue" evidence="1">
    <location>
        <position position="1"/>
    </location>
</feature>
<name>A0AAW4UWH4_PHOVU</name>
<sequence>FSAQFENLGELVKSLIFPVGVDTFPTELSGRLRHVLSPAEAVPETLTGYLCLGIGTGNRTGRSEGLP</sequence>
<dbReference type="RefSeq" id="WP_227198612.1">
    <property type="nucleotide sequence ID" value="NZ_JAJCOQ010000048.1"/>
</dbReference>
<dbReference type="Proteomes" id="UP001199363">
    <property type="component" value="Unassembled WGS sequence"/>
</dbReference>
<evidence type="ECO:0000313" key="2">
    <source>
        <dbReference type="Proteomes" id="UP001199363"/>
    </source>
</evidence>
<gene>
    <name evidence="1" type="ORF">LI282_14505</name>
</gene>